<sequence length="153" mass="17262">MRKSTGKNFLPIAIDITGEKILVIGGGQSAWNKIKILKRFDADVEVIALKVCDEIKESGIPYRIKAYEKADLSGFLMVYSCTNYPEVDRQIVRDGREAGVLVNIHDQPALCQFISPAIYQKDHLRIAVTSNGTDVYGTIEARDRIKHYFENNQ</sequence>
<dbReference type="Pfam" id="PF13241">
    <property type="entry name" value="NAD_binding_7"/>
    <property type="match status" value="1"/>
</dbReference>
<dbReference type="PANTHER" id="PTHR35330:SF1">
    <property type="entry name" value="SIROHEME BIOSYNTHESIS PROTEIN MET8"/>
    <property type="match status" value="1"/>
</dbReference>
<dbReference type="GO" id="GO:0032259">
    <property type="term" value="P:methylation"/>
    <property type="evidence" value="ECO:0007669"/>
    <property type="project" value="UniProtKB-KW"/>
</dbReference>
<protein>
    <recommendedName>
        <fullName evidence="2">precorrin-2 dehydrogenase</fullName>
        <ecNumber evidence="2">1.3.1.76</ecNumber>
    </recommendedName>
</protein>
<dbReference type="InterPro" id="IPR006367">
    <property type="entry name" value="Sirohaem_synthase_N"/>
</dbReference>
<proteinExistence type="predicted"/>
<dbReference type="GO" id="GO:0019354">
    <property type="term" value="P:siroheme biosynthetic process"/>
    <property type="evidence" value="ECO:0007669"/>
    <property type="project" value="UniProtKB-UniPathway"/>
</dbReference>
<dbReference type="AlphaFoldDB" id="A0A1I1WF83"/>
<evidence type="ECO:0000256" key="6">
    <source>
        <dbReference type="ARBA" id="ARBA00047561"/>
    </source>
</evidence>
<reference evidence="7 8" key="1">
    <citation type="submission" date="2016-10" db="EMBL/GenBank/DDBJ databases">
        <authorList>
            <person name="de Groot N.N."/>
        </authorList>
    </citation>
    <scope>NUCLEOTIDE SEQUENCE [LARGE SCALE GENOMIC DNA]</scope>
    <source>
        <strain evidence="7 8">DSM 19012</strain>
    </source>
</reference>
<dbReference type="eggNOG" id="COG1648">
    <property type="taxonomic scope" value="Bacteria"/>
</dbReference>
<evidence type="ECO:0000256" key="3">
    <source>
        <dbReference type="ARBA" id="ARBA00023002"/>
    </source>
</evidence>
<keyword evidence="4" id="KW-0520">NAD</keyword>
<evidence type="ECO:0000256" key="4">
    <source>
        <dbReference type="ARBA" id="ARBA00023027"/>
    </source>
</evidence>
<evidence type="ECO:0000256" key="5">
    <source>
        <dbReference type="ARBA" id="ARBA00023244"/>
    </source>
</evidence>
<dbReference type="PANTHER" id="PTHR35330">
    <property type="entry name" value="SIROHEME BIOSYNTHESIS PROTEIN MET8"/>
    <property type="match status" value="1"/>
</dbReference>
<dbReference type="NCBIfam" id="TIGR01470">
    <property type="entry name" value="cysG_Nterm"/>
    <property type="match status" value="1"/>
</dbReference>
<dbReference type="EMBL" id="FONA01000004">
    <property type="protein sequence ID" value="SFD93732.1"/>
    <property type="molecule type" value="Genomic_DNA"/>
</dbReference>
<keyword evidence="7" id="KW-0489">Methyltransferase</keyword>
<dbReference type="InterPro" id="IPR028161">
    <property type="entry name" value="Met8-like"/>
</dbReference>
<keyword evidence="5" id="KW-0627">Porphyrin biosynthesis</keyword>
<dbReference type="UniPathway" id="UPA00262">
    <property type="reaction ID" value="UER00222"/>
</dbReference>
<dbReference type="GO" id="GO:0008168">
    <property type="term" value="F:methyltransferase activity"/>
    <property type="evidence" value="ECO:0007669"/>
    <property type="project" value="UniProtKB-KW"/>
</dbReference>
<dbReference type="SUPFAM" id="SSF51735">
    <property type="entry name" value="NAD(P)-binding Rossmann-fold domains"/>
    <property type="match status" value="1"/>
</dbReference>
<keyword evidence="7" id="KW-0808">Transferase</keyword>
<dbReference type="Proteomes" id="UP000181976">
    <property type="component" value="Unassembled WGS sequence"/>
</dbReference>
<dbReference type="GO" id="GO:0004325">
    <property type="term" value="F:ferrochelatase activity"/>
    <property type="evidence" value="ECO:0007669"/>
    <property type="project" value="InterPro"/>
</dbReference>
<name>A0A1I1WF83_9BACT</name>
<accession>A0A1I1WF83</accession>
<evidence type="ECO:0000313" key="7">
    <source>
        <dbReference type="EMBL" id="SFD93732.1"/>
    </source>
</evidence>
<dbReference type="EC" id="1.3.1.76" evidence="2"/>
<dbReference type="InParanoid" id="A0A1I1WF83"/>
<evidence type="ECO:0000313" key="8">
    <source>
        <dbReference type="Proteomes" id="UP000181976"/>
    </source>
</evidence>
<dbReference type="STRING" id="385682.SAMN05444380_10475"/>
<keyword evidence="8" id="KW-1185">Reference proteome</keyword>
<gene>
    <name evidence="7" type="ORF">SAMN05444380_10475</name>
</gene>
<organism evidence="7 8">
    <name type="scientific">Thermophagus xiamenensis</name>
    <dbReference type="NCBI Taxonomy" id="385682"/>
    <lineage>
        <taxon>Bacteria</taxon>
        <taxon>Pseudomonadati</taxon>
        <taxon>Bacteroidota</taxon>
        <taxon>Bacteroidia</taxon>
        <taxon>Marinilabiliales</taxon>
        <taxon>Marinilabiliaceae</taxon>
        <taxon>Thermophagus</taxon>
    </lineage>
</organism>
<comment type="pathway">
    <text evidence="1">Porphyrin-containing compound metabolism; siroheme biosynthesis; sirohydrochlorin from precorrin-2: step 1/1.</text>
</comment>
<dbReference type="Gene3D" id="3.40.50.720">
    <property type="entry name" value="NAD(P)-binding Rossmann-like Domain"/>
    <property type="match status" value="1"/>
</dbReference>
<dbReference type="GO" id="GO:0043115">
    <property type="term" value="F:precorrin-2 dehydrogenase activity"/>
    <property type="evidence" value="ECO:0007669"/>
    <property type="project" value="UniProtKB-EC"/>
</dbReference>
<dbReference type="InterPro" id="IPR036291">
    <property type="entry name" value="NAD(P)-bd_dom_sf"/>
</dbReference>
<dbReference type="OrthoDB" id="45564at2"/>
<evidence type="ECO:0000256" key="2">
    <source>
        <dbReference type="ARBA" id="ARBA00012400"/>
    </source>
</evidence>
<dbReference type="RefSeq" id="WP_010528202.1">
    <property type="nucleotide sequence ID" value="NZ_AFSL01000074.1"/>
</dbReference>
<keyword evidence="3" id="KW-0560">Oxidoreductase</keyword>
<comment type="catalytic activity">
    <reaction evidence="6">
        <text>precorrin-2 + NAD(+) = sirohydrochlorin + NADH + 2 H(+)</text>
        <dbReference type="Rhea" id="RHEA:15613"/>
        <dbReference type="ChEBI" id="CHEBI:15378"/>
        <dbReference type="ChEBI" id="CHEBI:57540"/>
        <dbReference type="ChEBI" id="CHEBI:57945"/>
        <dbReference type="ChEBI" id="CHEBI:58351"/>
        <dbReference type="ChEBI" id="CHEBI:58827"/>
        <dbReference type="EC" id="1.3.1.76"/>
    </reaction>
</comment>
<evidence type="ECO:0000256" key="1">
    <source>
        <dbReference type="ARBA" id="ARBA00005010"/>
    </source>
</evidence>